<feature type="domain" description="PTS EIIA type-2" evidence="8">
    <location>
        <begin position="5"/>
        <end position="151"/>
    </location>
</feature>
<keyword evidence="5" id="KW-0598">Phosphotransferase system</keyword>
<keyword evidence="7" id="KW-1133">Transmembrane helix</keyword>
<evidence type="ECO:0000256" key="7">
    <source>
        <dbReference type="SAM" id="Phobius"/>
    </source>
</evidence>
<dbReference type="InterPro" id="IPR016152">
    <property type="entry name" value="PTrfase/Anion_transptr"/>
</dbReference>
<accession>A0A9X3HRB7</accession>
<evidence type="ECO:0000256" key="3">
    <source>
        <dbReference type="ARBA" id="ARBA00022597"/>
    </source>
</evidence>
<keyword evidence="3" id="KW-0762">Sugar transport</keyword>
<proteinExistence type="predicted"/>
<comment type="caution">
    <text evidence="9">The sequence shown here is derived from an EMBL/GenBank/DDBJ whole genome shotgun (WGS) entry which is preliminary data.</text>
</comment>
<dbReference type="CDD" id="cd00211">
    <property type="entry name" value="PTS_IIA_fru"/>
    <property type="match status" value="1"/>
</dbReference>
<reference evidence="9" key="1">
    <citation type="submission" date="2022-02" db="EMBL/GenBank/DDBJ databases">
        <title>Vibrio sp. nov., a new bacterium isolated from Bohai sea, China.</title>
        <authorList>
            <person name="Yuan Y."/>
        </authorList>
    </citation>
    <scope>NUCLEOTIDE SEQUENCE</scope>
    <source>
        <strain evidence="9">DBSS07</strain>
    </source>
</reference>
<keyword evidence="7" id="KW-0812">Transmembrane</keyword>
<evidence type="ECO:0000259" key="8">
    <source>
        <dbReference type="PROSITE" id="PS51094"/>
    </source>
</evidence>
<evidence type="ECO:0000313" key="9">
    <source>
        <dbReference type="EMBL" id="MCW8333806.1"/>
    </source>
</evidence>
<keyword evidence="7" id="KW-0472">Membrane</keyword>
<dbReference type="RefSeq" id="WP_265687280.1">
    <property type="nucleotide sequence ID" value="NZ_JAKRRX010000035.1"/>
</dbReference>
<feature type="transmembrane region" description="Helical" evidence="7">
    <location>
        <begin position="195"/>
        <end position="214"/>
    </location>
</feature>
<gene>
    <name evidence="9" type="ORF">MD483_08215</name>
</gene>
<dbReference type="EC" id="2.7.1.202" evidence="9"/>
<dbReference type="InterPro" id="IPR004715">
    <property type="entry name" value="PTS_IIA_fruc"/>
</dbReference>
<organism evidence="9 10">
    <name type="scientific">Vibrio paucivorans</name>
    <dbReference type="NCBI Taxonomy" id="2829489"/>
    <lineage>
        <taxon>Bacteria</taxon>
        <taxon>Pseudomonadati</taxon>
        <taxon>Pseudomonadota</taxon>
        <taxon>Gammaproteobacteria</taxon>
        <taxon>Vibrionales</taxon>
        <taxon>Vibrionaceae</taxon>
        <taxon>Vibrio</taxon>
    </lineage>
</organism>
<evidence type="ECO:0000313" key="10">
    <source>
        <dbReference type="Proteomes" id="UP001155586"/>
    </source>
</evidence>
<dbReference type="GO" id="GO:0009401">
    <property type="term" value="P:phosphoenolpyruvate-dependent sugar phosphotransferase system"/>
    <property type="evidence" value="ECO:0007669"/>
    <property type="project" value="UniProtKB-KW"/>
</dbReference>
<dbReference type="AlphaFoldDB" id="A0A9X3HRB7"/>
<dbReference type="GO" id="GO:0008982">
    <property type="term" value="F:protein-N(PI)-phosphohistidine-sugar phosphotransferase activity"/>
    <property type="evidence" value="ECO:0007669"/>
    <property type="project" value="InterPro"/>
</dbReference>
<dbReference type="InterPro" id="IPR002178">
    <property type="entry name" value="PTS_EIIA_type-2_dom"/>
</dbReference>
<dbReference type="PROSITE" id="PS51094">
    <property type="entry name" value="PTS_EIIA_TYPE_2"/>
    <property type="match status" value="1"/>
</dbReference>
<dbReference type="PROSITE" id="PS00372">
    <property type="entry name" value="PTS_EIIA_TYPE_2_HIS"/>
    <property type="match status" value="1"/>
</dbReference>
<keyword evidence="2" id="KW-0597">Phosphoprotein</keyword>
<dbReference type="Pfam" id="PF00359">
    <property type="entry name" value="PTS_EIIA_2"/>
    <property type="match status" value="1"/>
</dbReference>
<name>A0A9X3HRB7_9VIBR</name>
<keyword evidence="10" id="KW-1185">Reference proteome</keyword>
<dbReference type="InterPro" id="IPR051541">
    <property type="entry name" value="PTS_SugarTrans_NitroReg"/>
</dbReference>
<evidence type="ECO:0000256" key="1">
    <source>
        <dbReference type="ARBA" id="ARBA00022448"/>
    </source>
</evidence>
<evidence type="ECO:0000256" key="4">
    <source>
        <dbReference type="ARBA" id="ARBA00022679"/>
    </source>
</evidence>
<dbReference type="GO" id="GO:0016020">
    <property type="term" value="C:membrane"/>
    <property type="evidence" value="ECO:0007669"/>
    <property type="project" value="InterPro"/>
</dbReference>
<dbReference type="Proteomes" id="UP001155586">
    <property type="component" value="Unassembled WGS sequence"/>
</dbReference>
<dbReference type="PANTHER" id="PTHR47738:SF2">
    <property type="entry name" value="PTS SYSTEM FRUCTOSE-LIKE EIIA COMPONENT"/>
    <property type="match status" value="1"/>
</dbReference>
<feature type="region of interest" description="Disordered" evidence="6">
    <location>
        <begin position="155"/>
        <end position="187"/>
    </location>
</feature>
<sequence>MKLSNLTSESLILLDAVFDDRFAAINALTDKIDQAGKLTNKQQFLDAVLLREEEGPTALGEYLAVPHGKSPAVIEPVFACAFVKNELMWQGIDGDEPVNMIFLIAIPPTEAGSTHMEVLTTLTSSLVDDDFRDELLAANSTQQIMKLFGAEDDSFQEENTQQFETDESSQLESEVTSDAKQQQEEPEMAKDISQIAYPIVLGVGLLISAFLFLLL</sequence>
<protein>
    <submittedName>
        <fullName evidence="9">Fructose PTS transporter subunit IIA</fullName>
        <ecNumber evidence="9">2.7.1.202</ecNumber>
    </submittedName>
</protein>
<dbReference type="NCBIfam" id="TIGR00848">
    <property type="entry name" value="fruA"/>
    <property type="match status" value="1"/>
</dbReference>
<dbReference type="EMBL" id="JAKRRX010000035">
    <property type="protein sequence ID" value="MCW8333806.1"/>
    <property type="molecule type" value="Genomic_DNA"/>
</dbReference>
<dbReference type="Gene3D" id="3.40.930.10">
    <property type="entry name" value="Mannitol-specific EII, Chain A"/>
    <property type="match status" value="1"/>
</dbReference>
<dbReference type="PANTHER" id="PTHR47738">
    <property type="entry name" value="PTS SYSTEM FRUCTOSE-LIKE EIIA COMPONENT-RELATED"/>
    <property type="match status" value="1"/>
</dbReference>
<dbReference type="SUPFAM" id="SSF55804">
    <property type="entry name" value="Phoshotransferase/anion transport protein"/>
    <property type="match status" value="1"/>
</dbReference>
<evidence type="ECO:0000256" key="5">
    <source>
        <dbReference type="ARBA" id="ARBA00022683"/>
    </source>
</evidence>
<evidence type="ECO:0000256" key="2">
    <source>
        <dbReference type="ARBA" id="ARBA00022553"/>
    </source>
</evidence>
<feature type="compositionally biased region" description="Polar residues" evidence="6">
    <location>
        <begin position="170"/>
        <end position="180"/>
    </location>
</feature>
<keyword evidence="4 9" id="KW-0808">Transferase</keyword>
<evidence type="ECO:0000256" key="6">
    <source>
        <dbReference type="SAM" id="MobiDB-lite"/>
    </source>
</evidence>
<keyword evidence="1" id="KW-0813">Transport</keyword>